<keyword evidence="3 8" id="KW-0436">Ligase</keyword>
<evidence type="ECO:0000256" key="1">
    <source>
        <dbReference type="ARBA" id="ARBA00004496"/>
    </source>
</evidence>
<name>A0A419SA57_9SPHI</name>
<evidence type="ECO:0000256" key="4">
    <source>
        <dbReference type="ARBA" id="ARBA00022694"/>
    </source>
</evidence>
<feature type="domain" description="Lysidine-tRNA(Ile) synthetase C-terminal" evidence="9">
    <location>
        <begin position="366"/>
        <end position="439"/>
    </location>
</feature>
<evidence type="ECO:0000259" key="9">
    <source>
        <dbReference type="SMART" id="SM00977"/>
    </source>
</evidence>
<dbReference type="EC" id="6.3.4.19" evidence="8"/>
<dbReference type="InterPro" id="IPR012796">
    <property type="entry name" value="Lysidine-tRNA-synth_C"/>
</dbReference>
<keyword evidence="5 8" id="KW-0547">Nucleotide-binding</keyword>
<dbReference type="PANTHER" id="PTHR43033">
    <property type="entry name" value="TRNA(ILE)-LYSIDINE SYNTHASE-RELATED"/>
    <property type="match status" value="1"/>
</dbReference>
<organism evidence="10 11">
    <name type="scientific">Pelobium manganitolerans</name>
    <dbReference type="NCBI Taxonomy" id="1842495"/>
    <lineage>
        <taxon>Bacteria</taxon>
        <taxon>Pseudomonadati</taxon>
        <taxon>Bacteroidota</taxon>
        <taxon>Sphingobacteriia</taxon>
        <taxon>Sphingobacteriales</taxon>
        <taxon>Sphingobacteriaceae</taxon>
        <taxon>Pelobium</taxon>
    </lineage>
</organism>
<feature type="binding site" evidence="8">
    <location>
        <begin position="29"/>
        <end position="34"/>
    </location>
    <ligand>
        <name>ATP</name>
        <dbReference type="ChEBI" id="CHEBI:30616"/>
    </ligand>
</feature>
<dbReference type="GO" id="GO:0005737">
    <property type="term" value="C:cytoplasm"/>
    <property type="evidence" value="ECO:0007669"/>
    <property type="project" value="UniProtKB-SubCell"/>
</dbReference>
<dbReference type="NCBIfam" id="TIGR02432">
    <property type="entry name" value="lysidine_TilS_N"/>
    <property type="match status" value="1"/>
</dbReference>
<dbReference type="AlphaFoldDB" id="A0A419SA57"/>
<dbReference type="InterPro" id="IPR012094">
    <property type="entry name" value="tRNA_Ile_lys_synt"/>
</dbReference>
<dbReference type="RefSeq" id="WP_120180731.1">
    <property type="nucleotide sequence ID" value="NZ_MBTA01000003.1"/>
</dbReference>
<comment type="catalytic activity">
    <reaction evidence="7 8">
        <text>cytidine(34) in tRNA(Ile2) + L-lysine + ATP = lysidine(34) in tRNA(Ile2) + AMP + diphosphate + H(+)</text>
        <dbReference type="Rhea" id="RHEA:43744"/>
        <dbReference type="Rhea" id="RHEA-COMP:10625"/>
        <dbReference type="Rhea" id="RHEA-COMP:10670"/>
        <dbReference type="ChEBI" id="CHEBI:15378"/>
        <dbReference type="ChEBI" id="CHEBI:30616"/>
        <dbReference type="ChEBI" id="CHEBI:32551"/>
        <dbReference type="ChEBI" id="CHEBI:33019"/>
        <dbReference type="ChEBI" id="CHEBI:82748"/>
        <dbReference type="ChEBI" id="CHEBI:83665"/>
        <dbReference type="ChEBI" id="CHEBI:456215"/>
        <dbReference type="EC" id="6.3.4.19"/>
    </reaction>
</comment>
<dbReference type="InterPro" id="IPR012795">
    <property type="entry name" value="tRNA_Ile_lys_synt_N"/>
</dbReference>
<evidence type="ECO:0000256" key="6">
    <source>
        <dbReference type="ARBA" id="ARBA00022840"/>
    </source>
</evidence>
<dbReference type="OrthoDB" id="9807403at2"/>
<keyword evidence="6 8" id="KW-0067">ATP-binding</keyword>
<evidence type="ECO:0000256" key="7">
    <source>
        <dbReference type="ARBA" id="ARBA00048539"/>
    </source>
</evidence>
<dbReference type="PANTHER" id="PTHR43033:SF1">
    <property type="entry name" value="TRNA(ILE)-LYSIDINE SYNTHASE-RELATED"/>
    <property type="match status" value="1"/>
</dbReference>
<evidence type="ECO:0000256" key="3">
    <source>
        <dbReference type="ARBA" id="ARBA00022598"/>
    </source>
</evidence>
<comment type="caution">
    <text evidence="10">The sequence shown here is derived from an EMBL/GenBank/DDBJ whole genome shotgun (WGS) entry which is preliminary data.</text>
</comment>
<dbReference type="EMBL" id="MBTA01000003">
    <property type="protein sequence ID" value="RKD19083.1"/>
    <property type="molecule type" value="Genomic_DNA"/>
</dbReference>
<dbReference type="Gene3D" id="3.40.50.620">
    <property type="entry name" value="HUPs"/>
    <property type="match status" value="1"/>
</dbReference>
<dbReference type="Pfam" id="PF01171">
    <property type="entry name" value="ATP_bind_3"/>
    <property type="match status" value="1"/>
</dbReference>
<protein>
    <recommendedName>
        <fullName evidence="8">tRNA(Ile)-lysidine synthase</fullName>
        <ecNumber evidence="8">6.3.4.19</ecNumber>
    </recommendedName>
    <alternativeName>
        <fullName evidence="8">tRNA(Ile)-2-lysyl-cytidine synthase</fullName>
    </alternativeName>
    <alternativeName>
        <fullName evidence="8">tRNA(Ile)-lysidine synthetase</fullName>
    </alternativeName>
</protein>
<keyword evidence="2 8" id="KW-0963">Cytoplasm</keyword>
<dbReference type="SMART" id="SM00977">
    <property type="entry name" value="TilS_C"/>
    <property type="match status" value="1"/>
</dbReference>
<comment type="subcellular location">
    <subcellularLocation>
        <location evidence="1 8">Cytoplasm</location>
    </subcellularLocation>
</comment>
<proteinExistence type="inferred from homology"/>
<dbReference type="GO" id="GO:0005524">
    <property type="term" value="F:ATP binding"/>
    <property type="evidence" value="ECO:0007669"/>
    <property type="project" value="UniProtKB-UniRule"/>
</dbReference>
<comment type="function">
    <text evidence="8">Ligates lysine onto the cytidine present at position 34 of the AUA codon-specific tRNA(Ile) that contains the anticodon CAU, in an ATP-dependent manner. Cytidine is converted to lysidine, thus changing the amino acid specificity of the tRNA from methionine to isoleucine.</text>
</comment>
<keyword evidence="11" id="KW-1185">Reference proteome</keyword>
<dbReference type="SUPFAM" id="SSF52402">
    <property type="entry name" value="Adenine nucleotide alpha hydrolases-like"/>
    <property type="match status" value="1"/>
</dbReference>
<dbReference type="InterPro" id="IPR014729">
    <property type="entry name" value="Rossmann-like_a/b/a_fold"/>
</dbReference>
<keyword evidence="4 8" id="KW-0819">tRNA processing</keyword>
<evidence type="ECO:0000256" key="5">
    <source>
        <dbReference type="ARBA" id="ARBA00022741"/>
    </source>
</evidence>
<dbReference type="GO" id="GO:0032267">
    <property type="term" value="F:tRNA(Ile)-lysidine synthase activity"/>
    <property type="evidence" value="ECO:0007669"/>
    <property type="project" value="UniProtKB-EC"/>
</dbReference>
<comment type="domain">
    <text evidence="8">The N-terminal region contains the highly conserved SGGXDS motif, predicted to be a P-loop motif involved in ATP binding.</text>
</comment>
<dbReference type="HAMAP" id="MF_01161">
    <property type="entry name" value="tRNA_Ile_lys_synt"/>
    <property type="match status" value="1"/>
</dbReference>
<sequence length="443" mass="50609">MLSAKKRLLQFIQQQKLLKTNAKVLLAVSGGKDSVLMAQLFADSPYLAGMVHCNFNLRGEESARDEAFVRDLAKTLNMPLFFKSFDTKAYADEQKISIQMAARELRYQLFEDVRATEGFDKIAVAQHQNDAVETVLINLIRGTGVAGLHGIKSDRQHIIRPMLCFKASEIEDLVQQNAIAYVEDSSNASNKYFRNKIRLDIIPEMEKLNPSLIHTFQENIRHFAQLEELLQQQTDLLKNTIVHQQDNGIRIKIEDIRSLQPQQLLLFELLKPYGFKGAQVDDLLADLERQSGKLFLSPTHCLSINRGYAEIYPLNTKAPESQEIFGAGSYHFGDATISVSESAERPKNLKDKNVAFVEAERLSFPLKLRAWQKGDTFMPFGMRKLKKLSDFFVAEKIPLNHKKHIPILENGNGDIIWVCPYRTDERYKVGAGNKKIFIFEYRK</sequence>
<dbReference type="CDD" id="cd01992">
    <property type="entry name" value="TilS_N"/>
    <property type="match status" value="1"/>
</dbReference>
<dbReference type="Proteomes" id="UP000283433">
    <property type="component" value="Unassembled WGS sequence"/>
</dbReference>
<dbReference type="NCBIfam" id="TIGR02433">
    <property type="entry name" value="lysidine_TilS_C"/>
    <property type="match status" value="1"/>
</dbReference>
<comment type="similarity">
    <text evidence="8">Belongs to the tRNA(Ile)-lysidine synthase family.</text>
</comment>
<dbReference type="InterPro" id="IPR011063">
    <property type="entry name" value="TilS/TtcA_N"/>
</dbReference>
<evidence type="ECO:0000256" key="2">
    <source>
        <dbReference type="ARBA" id="ARBA00022490"/>
    </source>
</evidence>
<evidence type="ECO:0000256" key="8">
    <source>
        <dbReference type="HAMAP-Rule" id="MF_01161"/>
    </source>
</evidence>
<evidence type="ECO:0000313" key="10">
    <source>
        <dbReference type="EMBL" id="RKD19083.1"/>
    </source>
</evidence>
<dbReference type="SUPFAM" id="SSF56037">
    <property type="entry name" value="PheT/TilS domain"/>
    <property type="match status" value="1"/>
</dbReference>
<gene>
    <name evidence="8" type="primary">tilS</name>
    <name evidence="10" type="ORF">BCY91_14520</name>
</gene>
<reference evidence="10 11" key="1">
    <citation type="submission" date="2016-07" db="EMBL/GenBank/DDBJ databases">
        <title>Genome of Pelobium manganitolerans.</title>
        <authorList>
            <person name="Wu S."/>
            <person name="Wang G."/>
        </authorList>
    </citation>
    <scope>NUCLEOTIDE SEQUENCE [LARGE SCALE GENOMIC DNA]</scope>
    <source>
        <strain evidence="10 11">YS-25</strain>
    </source>
</reference>
<evidence type="ECO:0000313" key="11">
    <source>
        <dbReference type="Proteomes" id="UP000283433"/>
    </source>
</evidence>
<accession>A0A419SA57</accession>
<dbReference type="GO" id="GO:0006400">
    <property type="term" value="P:tRNA modification"/>
    <property type="evidence" value="ECO:0007669"/>
    <property type="project" value="UniProtKB-UniRule"/>
</dbReference>
<dbReference type="Pfam" id="PF11734">
    <property type="entry name" value="TilS_C"/>
    <property type="match status" value="1"/>
</dbReference>